<evidence type="ECO:0000256" key="4">
    <source>
        <dbReference type="ARBA" id="ARBA00023136"/>
    </source>
</evidence>
<evidence type="ECO:0000313" key="9">
    <source>
        <dbReference type="Proteomes" id="UP001358614"/>
    </source>
</evidence>
<dbReference type="RefSeq" id="XP_066081189.1">
    <property type="nucleotide sequence ID" value="XM_066225092.1"/>
</dbReference>
<feature type="transmembrane region" description="Helical" evidence="6">
    <location>
        <begin position="411"/>
        <end position="430"/>
    </location>
</feature>
<dbReference type="PANTHER" id="PTHR23502">
    <property type="entry name" value="MAJOR FACILITATOR SUPERFAMILY"/>
    <property type="match status" value="1"/>
</dbReference>
<feature type="compositionally biased region" description="Basic and acidic residues" evidence="5">
    <location>
        <begin position="583"/>
        <end position="644"/>
    </location>
</feature>
<dbReference type="Proteomes" id="UP001358614">
    <property type="component" value="Chromosome 1"/>
</dbReference>
<organism evidence="8 9">
    <name type="scientific">Kwoniella europaea PYCC6329</name>
    <dbReference type="NCBI Taxonomy" id="1423913"/>
    <lineage>
        <taxon>Eukaryota</taxon>
        <taxon>Fungi</taxon>
        <taxon>Dikarya</taxon>
        <taxon>Basidiomycota</taxon>
        <taxon>Agaricomycotina</taxon>
        <taxon>Tremellomycetes</taxon>
        <taxon>Tremellales</taxon>
        <taxon>Cryptococcaceae</taxon>
        <taxon>Kwoniella</taxon>
    </lineage>
</organism>
<feature type="transmembrane region" description="Helical" evidence="6">
    <location>
        <begin position="540"/>
        <end position="564"/>
    </location>
</feature>
<dbReference type="Pfam" id="PF07690">
    <property type="entry name" value="MFS_1"/>
    <property type="match status" value="1"/>
</dbReference>
<feature type="region of interest" description="Disordered" evidence="5">
    <location>
        <begin position="576"/>
        <end position="644"/>
    </location>
</feature>
<feature type="transmembrane region" description="Helical" evidence="6">
    <location>
        <begin position="372"/>
        <end position="399"/>
    </location>
</feature>
<keyword evidence="2 6" id="KW-0812">Transmembrane</keyword>
<dbReference type="GeneID" id="91100077"/>
<dbReference type="KEGG" id="ker:91100077"/>
<feature type="transmembrane region" description="Helical" evidence="6">
    <location>
        <begin position="297"/>
        <end position="317"/>
    </location>
</feature>
<feature type="domain" description="Major facilitator superfamily (MFS) profile" evidence="7">
    <location>
        <begin position="143"/>
        <end position="568"/>
    </location>
</feature>
<sequence length="644" mass="71416">MPGTDLDTPSSLSSTSTMFNNDDSPVGDDYHTTGDKSTSRSADPSNNHGKSYQNKNELERSPNKTTVLTKPLPTPSLMAPQSPSSILQRILHPLRTRSPSRSEPTLKHTYPGSGTSSDPYLVDFAANDPTNPYNWSKKYRWMLTLLIGITALCPPFSSVSYSSTVIEIIPEYGMSRELSTAGISLFILGFALGPLIWAPISEIWGRNFAFYVSFPLFTMFNLGTALSHNTRTLLVMRFLAGFWGSSTLTNPGGQIGDMWAAHERAMATSIFSLAPFLGPVLGPIVGGYVTERCGYRWVYWIQFIYALIVTVATIVIMPETYAPTILRLKAKQLNTLSQGEVYIAKFDKAKKSKSEIIKIGLLRPFELLFTEVIVGCLAIYGAIVYGILYLFFACFPLIYQEIRGWSVGQGGLAFLGMGFGLVLGNILNPLGDRWYKKATVPGKPTPPETRLPLACIAAILLPIGLMWFAWTSAPPVHWIWSILSCIPFGLGFLWIFNSMVNYIIDSYTLYAASALASLAVLRCLFGAAFPLFAVTMYRNLGLHIAGTIVAVLAIACAPMPFLFYKYGPYLRRKSRYAPSTPHTIDEESKETPREREEERQDELRKVKTNRNEALEPQWDREAGEDARIGGEGVDGRSRDLEKGI</sequence>
<dbReference type="InterPro" id="IPR011701">
    <property type="entry name" value="MFS"/>
</dbReference>
<feature type="region of interest" description="Disordered" evidence="5">
    <location>
        <begin position="94"/>
        <end position="114"/>
    </location>
</feature>
<feature type="transmembrane region" description="Helical" evidence="6">
    <location>
        <begin position="208"/>
        <end position="228"/>
    </location>
</feature>
<feature type="transmembrane region" description="Helical" evidence="6">
    <location>
        <begin position="141"/>
        <end position="161"/>
    </location>
</feature>
<evidence type="ECO:0000256" key="3">
    <source>
        <dbReference type="ARBA" id="ARBA00022989"/>
    </source>
</evidence>
<evidence type="ECO:0000256" key="6">
    <source>
        <dbReference type="SAM" id="Phobius"/>
    </source>
</evidence>
<dbReference type="SUPFAM" id="SSF103473">
    <property type="entry name" value="MFS general substrate transporter"/>
    <property type="match status" value="1"/>
</dbReference>
<dbReference type="EMBL" id="CP144089">
    <property type="protein sequence ID" value="WWD03222.1"/>
    <property type="molecule type" value="Genomic_DNA"/>
</dbReference>
<dbReference type="AlphaFoldDB" id="A0AAX4K9R9"/>
<dbReference type="InterPro" id="IPR020846">
    <property type="entry name" value="MFS_dom"/>
</dbReference>
<feature type="transmembrane region" description="Helical" evidence="6">
    <location>
        <begin position="476"/>
        <end position="496"/>
    </location>
</feature>
<dbReference type="PANTHER" id="PTHR23502:SF184">
    <property type="entry name" value="MAJOR FACILITATOR SUPERFAMILY (MFS) PROFILE DOMAIN-CONTAINING PROTEIN"/>
    <property type="match status" value="1"/>
</dbReference>
<keyword evidence="3 6" id="KW-1133">Transmembrane helix</keyword>
<dbReference type="GO" id="GO:0005886">
    <property type="term" value="C:plasma membrane"/>
    <property type="evidence" value="ECO:0007669"/>
    <property type="project" value="TreeGrafter"/>
</dbReference>
<protein>
    <recommendedName>
        <fullName evidence="7">Major facilitator superfamily (MFS) profile domain-containing protein</fullName>
    </recommendedName>
</protein>
<dbReference type="GO" id="GO:0022857">
    <property type="term" value="F:transmembrane transporter activity"/>
    <property type="evidence" value="ECO:0007669"/>
    <property type="project" value="InterPro"/>
</dbReference>
<reference evidence="8 9" key="1">
    <citation type="submission" date="2024-01" db="EMBL/GenBank/DDBJ databases">
        <title>Comparative genomics of Cryptococcus and Kwoniella reveals pathogenesis evolution and contrasting modes of karyotype evolution via chromosome fusion or intercentromeric recombination.</title>
        <authorList>
            <person name="Coelho M.A."/>
            <person name="David-Palma M."/>
            <person name="Shea T."/>
            <person name="Bowers K."/>
            <person name="McGinley-Smith S."/>
            <person name="Mohammad A.W."/>
            <person name="Gnirke A."/>
            <person name="Yurkov A.M."/>
            <person name="Nowrousian M."/>
            <person name="Sun S."/>
            <person name="Cuomo C.A."/>
            <person name="Heitman J."/>
        </authorList>
    </citation>
    <scope>NUCLEOTIDE SEQUENCE [LARGE SCALE GENOMIC DNA]</scope>
    <source>
        <strain evidence="8 9">PYCC6329</strain>
    </source>
</reference>
<evidence type="ECO:0000256" key="5">
    <source>
        <dbReference type="SAM" id="MobiDB-lite"/>
    </source>
</evidence>
<name>A0AAX4K9R9_9TREE</name>
<feature type="compositionally biased region" description="Basic and acidic residues" evidence="5">
    <location>
        <begin position="28"/>
        <end position="38"/>
    </location>
</feature>
<feature type="transmembrane region" description="Helical" evidence="6">
    <location>
        <begin position="508"/>
        <end position="534"/>
    </location>
</feature>
<keyword evidence="9" id="KW-1185">Reference proteome</keyword>
<evidence type="ECO:0000313" key="8">
    <source>
        <dbReference type="EMBL" id="WWD03222.1"/>
    </source>
</evidence>
<feature type="region of interest" description="Disordered" evidence="5">
    <location>
        <begin position="1"/>
        <end position="82"/>
    </location>
</feature>
<evidence type="ECO:0000256" key="2">
    <source>
        <dbReference type="ARBA" id="ARBA00022692"/>
    </source>
</evidence>
<accession>A0AAX4K9R9</accession>
<feature type="compositionally biased region" description="Polar residues" evidence="5">
    <location>
        <begin position="39"/>
        <end position="55"/>
    </location>
</feature>
<dbReference type="FunFam" id="1.20.1250.20:FF:000011">
    <property type="entry name" value="MFS multidrug transporter, putative"/>
    <property type="match status" value="1"/>
</dbReference>
<comment type="subcellular location">
    <subcellularLocation>
        <location evidence="1">Membrane</location>
        <topology evidence="1">Multi-pass membrane protein</topology>
    </subcellularLocation>
</comment>
<evidence type="ECO:0000259" key="7">
    <source>
        <dbReference type="PROSITE" id="PS50850"/>
    </source>
</evidence>
<feature type="transmembrane region" description="Helical" evidence="6">
    <location>
        <begin position="181"/>
        <end position="201"/>
    </location>
</feature>
<proteinExistence type="predicted"/>
<dbReference type="InterPro" id="IPR036259">
    <property type="entry name" value="MFS_trans_sf"/>
</dbReference>
<keyword evidence="4 6" id="KW-0472">Membrane</keyword>
<evidence type="ECO:0000256" key="1">
    <source>
        <dbReference type="ARBA" id="ARBA00004141"/>
    </source>
</evidence>
<feature type="transmembrane region" description="Helical" evidence="6">
    <location>
        <begin position="451"/>
        <end position="470"/>
    </location>
</feature>
<dbReference type="PROSITE" id="PS50850">
    <property type="entry name" value="MFS"/>
    <property type="match status" value="1"/>
</dbReference>
<gene>
    <name evidence="8" type="ORF">V865_001273</name>
</gene>
<dbReference type="CDD" id="cd17323">
    <property type="entry name" value="MFS_Tpo1_MDR_like"/>
    <property type="match status" value="1"/>
</dbReference>
<feature type="compositionally biased region" description="Low complexity" evidence="5">
    <location>
        <begin position="1"/>
        <end position="17"/>
    </location>
</feature>
<feature type="transmembrane region" description="Helical" evidence="6">
    <location>
        <begin position="265"/>
        <end position="285"/>
    </location>
</feature>
<dbReference type="Gene3D" id="1.20.1250.20">
    <property type="entry name" value="MFS general substrate transporter like domains"/>
    <property type="match status" value="1"/>
</dbReference>